<organism evidence="1 2">
    <name type="scientific">Enterococcus florum</name>
    <dbReference type="NCBI Taxonomy" id="2480627"/>
    <lineage>
        <taxon>Bacteria</taxon>
        <taxon>Bacillati</taxon>
        <taxon>Bacillota</taxon>
        <taxon>Bacilli</taxon>
        <taxon>Lactobacillales</taxon>
        <taxon>Enterococcaceae</taxon>
        <taxon>Enterococcus</taxon>
    </lineage>
</organism>
<sequence>MKKKTGKAKKNLIKAFSNSSFRFLSDFLNDSGEKRAQAQANETIINQLNTAALQNSLVVLQVQSEKDPEKFETVSGWLPKSVGKDSLVIRTQEDQLQMLKIEAIKKVTTLSPKGDQERVSR</sequence>
<name>A0A4P5PG80_9ENTE</name>
<dbReference type="OrthoDB" id="2184274at2"/>
<dbReference type="RefSeq" id="WP_146624154.1">
    <property type="nucleotide sequence ID" value="NZ_BJCC01000038.1"/>
</dbReference>
<accession>A0A4P5PG80</accession>
<comment type="caution">
    <text evidence="1">The sequence shown here is derived from an EMBL/GenBank/DDBJ whole genome shotgun (WGS) entry which is preliminary data.</text>
</comment>
<proteinExistence type="predicted"/>
<evidence type="ECO:0000313" key="1">
    <source>
        <dbReference type="EMBL" id="GCF95784.1"/>
    </source>
</evidence>
<protein>
    <submittedName>
        <fullName evidence="1">Uncharacterized protein</fullName>
    </submittedName>
</protein>
<keyword evidence="2" id="KW-1185">Reference proteome</keyword>
<reference evidence="2" key="1">
    <citation type="submission" date="2019-02" db="EMBL/GenBank/DDBJ databases">
        <title>Draft genome sequence of Enterococcus sp. Gos25-1.</title>
        <authorList>
            <person name="Tanaka N."/>
            <person name="Shiwa Y."/>
            <person name="Fujita N."/>
        </authorList>
    </citation>
    <scope>NUCLEOTIDE SEQUENCE [LARGE SCALE GENOMIC DNA]</scope>
    <source>
        <strain evidence="2">Gos25-1</strain>
    </source>
</reference>
<dbReference type="AlphaFoldDB" id="A0A4P5PG80"/>
<gene>
    <name evidence="1" type="ORF">NRIC_36750</name>
</gene>
<evidence type="ECO:0000313" key="2">
    <source>
        <dbReference type="Proteomes" id="UP000290567"/>
    </source>
</evidence>
<dbReference type="EMBL" id="BJCC01000038">
    <property type="protein sequence ID" value="GCF95784.1"/>
    <property type="molecule type" value="Genomic_DNA"/>
</dbReference>
<dbReference type="Proteomes" id="UP000290567">
    <property type="component" value="Unassembled WGS sequence"/>
</dbReference>